<keyword evidence="1" id="KW-1133">Transmembrane helix</keyword>
<dbReference type="STRING" id="930128.SAMN05192532_10140"/>
<dbReference type="Proteomes" id="UP000199516">
    <property type="component" value="Unassembled WGS sequence"/>
</dbReference>
<reference evidence="2 3" key="1">
    <citation type="submission" date="2016-10" db="EMBL/GenBank/DDBJ databases">
        <authorList>
            <person name="de Groot N.N."/>
        </authorList>
    </citation>
    <scope>NUCLEOTIDE SEQUENCE [LARGE SCALE GENOMIC DNA]</scope>
    <source>
        <strain evidence="2 3">DSM 23995</strain>
    </source>
</reference>
<dbReference type="AlphaFoldDB" id="A0A1I1Z4M9"/>
<keyword evidence="1" id="KW-0472">Membrane</keyword>
<dbReference type="EMBL" id="FONT01000001">
    <property type="protein sequence ID" value="SFE26766.1"/>
    <property type="molecule type" value="Genomic_DNA"/>
</dbReference>
<name>A0A1I1Z4M9_9BACI</name>
<gene>
    <name evidence="2" type="ORF">SAMN05192532_10140</name>
</gene>
<dbReference type="RefSeq" id="WP_091655964.1">
    <property type="nucleotide sequence ID" value="NZ_FONT01000001.1"/>
</dbReference>
<evidence type="ECO:0000256" key="1">
    <source>
        <dbReference type="SAM" id="Phobius"/>
    </source>
</evidence>
<evidence type="ECO:0000313" key="2">
    <source>
        <dbReference type="EMBL" id="SFE26766.1"/>
    </source>
</evidence>
<sequence>MKNKGDTLLLLFIFILSVILITRMTTISMNDEVLSVIFLTVAIYLHKKKKPLKWLFAVLGVIFLSPAVFSMNWTSLLVTLFILYVLNKLIQRPAVKEIDIDMDLPPIAGNAEENNKL</sequence>
<feature type="transmembrane region" description="Helical" evidence="1">
    <location>
        <begin position="54"/>
        <end position="86"/>
    </location>
</feature>
<organism evidence="2 3">
    <name type="scientific">Alteribacillus iranensis</name>
    <dbReference type="NCBI Taxonomy" id="930128"/>
    <lineage>
        <taxon>Bacteria</taxon>
        <taxon>Bacillati</taxon>
        <taxon>Bacillota</taxon>
        <taxon>Bacilli</taxon>
        <taxon>Bacillales</taxon>
        <taxon>Bacillaceae</taxon>
        <taxon>Alteribacillus</taxon>
    </lineage>
</organism>
<keyword evidence="3" id="KW-1185">Reference proteome</keyword>
<proteinExistence type="predicted"/>
<protein>
    <submittedName>
        <fullName evidence="2">Uncharacterized protein</fullName>
    </submittedName>
</protein>
<evidence type="ECO:0000313" key="3">
    <source>
        <dbReference type="Proteomes" id="UP000199516"/>
    </source>
</evidence>
<accession>A0A1I1Z4M9</accession>
<keyword evidence="1" id="KW-0812">Transmembrane</keyword>